<reference evidence="1 2" key="1">
    <citation type="submission" date="2020-08" db="EMBL/GenBank/DDBJ databases">
        <title>A Genomic Blueprint of the Chicken Gut Microbiome.</title>
        <authorList>
            <person name="Gilroy R."/>
            <person name="Ravi A."/>
            <person name="Getino M."/>
            <person name="Pursley I."/>
            <person name="Horton D.L."/>
            <person name="Alikhan N.-F."/>
            <person name="Baker D."/>
            <person name="Gharbi K."/>
            <person name="Hall N."/>
            <person name="Watson M."/>
            <person name="Adriaenssens E.M."/>
            <person name="Foster-Nyarko E."/>
            <person name="Jarju S."/>
            <person name="Secka A."/>
            <person name="Antonio M."/>
            <person name="Oren A."/>
            <person name="Chaudhuri R."/>
            <person name="La Ragione R.M."/>
            <person name="Hildebrand F."/>
            <person name="Pallen M.J."/>
        </authorList>
    </citation>
    <scope>NUCLEOTIDE SEQUENCE [LARGE SCALE GENOMIC DNA]</scope>
    <source>
        <strain evidence="1 2">Re31</strain>
    </source>
</reference>
<name>A0ABR8XD90_9BACL</name>
<dbReference type="EMBL" id="JACSQA010000015">
    <property type="protein sequence ID" value="MBD8027171.1"/>
    <property type="molecule type" value="Genomic_DNA"/>
</dbReference>
<evidence type="ECO:0000313" key="2">
    <source>
        <dbReference type="Proteomes" id="UP000640930"/>
    </source>
</evidence>
<evidence type="ECO:0000313" key="1">
    <source>
        <dbReference type="EMBL" id="MBD8027171.1"/>
    </source>
</evidence>
<organism evidence="1 2">
    <name type="scientific">Ureibacillus galli</name>
    <dbReference type="NCBI Taxonomy" id="2762222"/>
    <lineage>
        <taxon>Bacteria</taxon>
        <taxon>Bacillati</taxon>
        <taxon>Bacillota</taxon>
        <taxon>Bacilli</taxon>
        <taxon>Bacillales</taxon>
        <taxon>Caryophanaceae</taxon>
        <taxon>Ureibacillus</taxon>
    </lineage>
</organism>
<evidence type="ECO:0008006" key="3">
    <source>
        <dbReference type="Google" id="ProtNLM"/>
    </source>
</evidence>
<accession>A0ABR8XD90</accession>
<dbReference type="PROSITE" id="PS51257">
    <property type="entry name" value="PROKAR_LIPOPROTEIN"/>
    <property type="match status" value="1"/>
</dbReference>
<comment type="caution">
    <text evidence="1">The sequence shown here is derived from an EMBL/GenBank/DDBJ whole genome shotgun (WGS) entry which is preliminary data.</text>
</comment>
<dbReference type="Proteomes" id="UP000640930">
    <property type="component" value="Unassembled WGS sequence"/>
</dbReference>
<sequence length="150" mass="17155">MKGKYELNKIVLLILVVFILTGCNGLPNDTIKTPEGKVIVDGEPYKMIPGDYEWREDNIDISSKSIPNLNEMAELFETLEVDKGEKLKFEIDQKPSSFTVIKIDEDGQSDNVEVIEDEITMPLESGYYIYQIETIWPNGKQKFVFDVNVN</sequence>
<protein>
    <recommendedName>
        <fullName evidence="3">Lipoprotein</fullName>
    </recommendedName>
</protein>
<keyword evidence="2" id="KW-1185">Reference proteome</keyword>
<dbReference type="RefSeq" id="WP_191707642.1">
    <property type="nucleotide sequence ID" value="NZ_JACSQA010000015.1"/>
</dbReference>
<gene>
    <name evidence="1" type="ORF">H9636_10945</name>
</gene>
<proteinExistence type="predicted"/>